<proteinExistence type="predicted"/>
<keyword evidence="1" id="KW-0732">Signal</keyword>
<dbReference type="AlphaFoldDB" id="A0A7X1NXU8"/>
<feature type="chain" id="PRO_5031397187" description="DUF1573 domain-containing protein" evidence="1">
    <location>
        <begin position="18"/>
        <end position="122"/>
    </location>
</feature>
<reference evidence="2 3" key="1">
    <citation type="submission" date="2019-10" db="EMBL/GenBank/DDBJ databases">
        <title>Deinococcus sp. isolated from soil.</title>
        <authorList>
            <person name="Li Y."/>
            <person name="Wang J."/>
        </authorList>
    </citation>
    <scope>NUCLEOTIDE SEQUENCE [LARGE SCALE GENOMIC DNA]</scope>
    <source>
        <strain evidence="2 3">SDU3-2</strain>
    </source>
</reference>
<comment type="caution">
    <text evidence="2">The sequence shown here is derived from an EMBL/GenBank/DDBJ whole genome shotgun (WGS) entry which is preliminary data.</text>
</comment>
<name>A0A7X1NXU8_9DEIO</name>
<dbReference type="RefSeq" id="WP_152872111.1">
    <property type="nucleotide sequence ID" value="NZ_WBSL01000009.1"/>
</dbReference>
<keyword evidence="3" id="KW-1185">Reference proteome</keyword>
<evidence type="ECO:0000256" key="1">
    <source>
        <dbReference type="SAM" id="SignalP"/>
    </source>
</evidence>
<evidence type="ECO:0008006" key="4">
    <source>
        <dbReference type="Google" id="ProtNLM"/>
    </source>
</evidence>
<dbReference type="EMBL" id="WBSL01000009">
    <property type="protein sequence ID" value="MPY67793.1"/>
    <property type="molecule type" value="Genomic_DNA"/>
</dbReference>
<sequence length="122" mass="12752">MRRGAVLLLAGLGVALAARLPAADLGLRPAFGGAVLQGRVTVGGGDALTGVWSGAGRARLLRCTPRCEMVESIPVPGTLLLGESTPYRVVLAGDFRPGQRVRVALRFRQAPLLNAEAVMLRP</sequence>
<accession>A0A7X1NXU8</accession>
<gene>
    <name evidence="2" type="ORF">F8S09_14065</name>
</gene>
<feature type="signal peptide" evidence="1">
    <location>
        <begin position="1"/>
        <end position="17"/>
    </location>
</feature>
<organism evidence="2 3">
    <name type="scientific">Deinococcus terrestris</name>
    <dbReference type="NCBI Taxonomy" id="2651870"/>
    <lineage>
        <taxon>Bacteria</taxon>
        <taxon>Thermotogati</taxon>
        <taxon>Deinococcota</taxon>
        <taxon>Deinococci</taxon>
        <taxon>Deinococcales</taxon>
        <taxon>Deinococcaceae</taxon>
        <taxon>Deinococcus</taxon>
    </lineage>
</organism>
<dbReference type="Proteomes" id="UP000484842">
    <property type="component" value="Unassembled WGS sequence"/>
</dbReference>
<evidence type="ECO:0000313" key="3">
    <source>
        <dbReference type="Proteomes" id="UP000484842"/>
    </source>
</evidence>
<evidence type="ECO:0000313" key="2">
    <source>
        <dbReference type="EMBL" id="MPY67793.1"/>
    </source>
</evidence>
<protein>
    <recommendedName>
        <fullName evidence="4">DUF1573 domain-containing protein</fullName>
    </recommendedName>
</protein>